<dbReference type="Gene3D" id="3.90.1150.10">
    <property type="entry name" value="Aspartate Aminotransferase, domain 1"/>
    <property type="match status" value="1"/>
</dbReference>
<dbReference type="InterPro" id="IPR015424">
    <property type="entry name" value="PyrdxlP-dep_Trfase"/>
</dbReference>
<dbReference type="Proteomes" id="UP000281431">
    <property type="component" value="Unassembled WGS sequence"/>
</dbReference>
<dbReference type="AlphaFoldDB" id="A0A3N6PGV2"/>
<name>A0A3N6PGV2_NATCH</name>
<sequence length="75" mass="8222">MSFVDPLQCRADIATVPGSAFTTPGYSRISYAASEERLESKSNTIVRRRSIQRLSPADSRELPAKGRVKRGSPVV</sequence>
<evidence type="ECO:0000256" key="1">
    <source>
        <dbReference type="SAM" id="MobiDB-lite"/>
    </source>
</evidence>
<keyword evidence="3" id="KW-1185">Reference proteome</keyword>
<evidence type="ECO:0000313" key="3">
    <source>
        <dbReference type="Proteomes" id="UP000281431"/>
    </source>
</evidence>
<accession>A0A3N6PGV2</accession>
<dbReference type="InterPro" id="IPR015422">
    <property type="entry name" value="PyrdxlP-dep_Trfase_small"/>
</dbReference>
<comment type="caution">
    <text evidence="2">The sequence shown here is derived from an EMBL/GenBank/DDBJ whole genome shotgun (WGS) entry which is preliminary data.</text>
</comment>
<dbReference type="EMBL" id="REFZ01000008">
    <property type="protein sequence ID" value="RQG99609.1"/>
    <property type="molecule type" value="Genomic_DNA"/>
</dbReference>
<feature type="compositionally biased region" description="Basic residues" evidence="1">
    <location>
        <begin position="66"/>
        <end position="75"/>
    </location>
</feature>
<dbReference type="SUPFAM" id="SSF53383">
    <property type="entry name" value="PLP-dependent transferases"/>
    <property type="match status" value="1"/>
</dbReference>
<proteinExistence type="predicted"/>
<evidence type="ECO:0000313" key="2">
    <source>
        <dbReference type="EMBL" id="RQG99609.1"/>
    </source>
</evidence>
<reference evidence="2 3" key="1">
    <citation type="submission" date="2018-10" db="EMBL/GenBank/DDBJ databases">
        <title>Natrarchaeobius chitinivorans gen. nov., sp. nov., and Natrarchaeobius haloalkaliphilus sp. nov., alkaliphilic, chitin-utilizing haloarchaea from hypersaline alkaline lakes.</title>
        <authorList>
            <person name="Sorokin D.Y."/>
            <person name="Elcheninov A.G."/>
            <person name="Kostrikina N.A."/>
            <person name="Bale N.J."/>
            <person name="Sinninghe Damste J.S."/>
            <person name="Khijniak T.V."/>
            <person name="Kublanov I.V."/>
            <person name="Toshchakov S.V."/>
        </authorList>
    </citation>
    <scope>NUCLEOTIDE SEQUENCE [LARGE SCALE GENOMIC DNA]</scope>
    <source>
        <strain evidence="2 3">AArcht7</strain>
    </source>
</reference>
<protein>
    <submittedName>
        <fullName evidence="2">Uncharacterized protein</fullName>
    </submittedName>
</protein>
<organism evidence="2 3">
    <name type="scientific">Natrarchaeobius chitinivorans</name>
    <dbReference type="NCBI Taxonomy" id="1679083"/>
    <lineage>
        <taxon>Archaea</taxon>
        <taxon>Methanobacteriati</taxon>
        <taxon>Methanobacteriota</taxon>
        <taxon>Stenosarchaea group</taxon>
        <taxon>Halobacteria</taxon>
        <taxon>Halobacteriales</taxon>
        <taxon>Natrialbaceae</taxon>
        <taxon>Natrarchaeobius</taxon>
    </lineage>
</organism>
<feature type="region of interest" description="Disordered" evidence="1">
    <location>
        <begin position="49"/>
        <end position="75"/>
    </location>
</feature>
<gene>
    <name evidence="2" type="ORF">EA472_13155</name>
</gene>